<proteinExistence type="predicted"/>
<dbReference type="AlphaFoldDB" id="A0A5C6M105"/>
<evidence type="ECO:0000313" key="3">
    <source>
        <dbReference type="EMBL" id="TWW01326.1"/>
    </source>
</evidence>
<keyword evidence="4" id="KW-1185">Reference proteome</keyword>
<name>A0A5C6M105_9BACT</name>
<sequence length="648" mass="73482">MRLSNRNNSSNAKQMTVIPSIYQCPNCSRVVNFSSPHTTVKVCECGTVINRMSDGSILPRPFRTITDKASVIAPGTTGQWNGKKFTVTGRFRIWTEETVFSYWTIIFQDETAAYLAEGYGMYAIYIPKKSPPELAGDNIRSIAPGKKKLMFGEEYMLLRKDTAKLWEVEGELYIPECNTTFLTYDFSSPSGRIIHIIEYWPRIQPAFEVHHTDFTSLALANTRPYENSGRSFKCNCGYNNHVATFPFAQSTVCTGCGNWYVYKNQLEFVKVGQGNTMTPQPVIKVGAKGIIKGISYTVTGYIMKEERNSYHARWTEYALFNEKEGFAFLSVYAGHWIYLREQGKTPVPDTIGTDGFRYDGRDFDLYNDYSFKVICGKGEFPGNPFNDGHIKCWEFIAPPVMWAREQSPEEGIVWFKGTHIAAKDVKDAFGDAVTLPKQDGIGMLKPNGYINLKEMLKYTLVAILVLIVVHLATTSGSKQEVLIDKELYFYDSSNVHSAVVGDVHLDKRSSNVMLTITSSVDNSWVEVEATLVNKKDGTEYSVSKGVEYYSGVSEGERWSEGSQDAKVYLNSIPRGDYTVQLSATREQGAFPVRSYHVTAYYDVSNLHNLFICIGLLLIWPVFKYIFTYYSEKNRWSNSSYSRFNYESE</sequence>
<feature type="transmembrane region" description="Helical" evidence="1">
    <location>
        <begin position="606"/>
        <end position="626"/>
    </location>
</feature>
<feature type="domain" description="DUF4178" evidence="2">
    <location>
        <begin position="284"/>
        <end position="420"/>
    </location>
</feature>
<dbReference type="Pfam" id="PF13785">
    <property type="entry name" value="DUF4178"/>
    <property type="match status" value="1"/>
</dbReference>
<protein>
    <submittedName>
        <fullName evidence="3">DUF4178 domain-containing protein</fullName>
    </submittedName>
</protein>
<comment type="caution">
    <text evidence="3">The sequence shown here is derived from an EMBL/GenBank/DDBJ whole genome shotgun (WGS) entry which is preliminary data.</text>
</comment>
<dbReference type="EMBL" id="VOHS01000005">
    <property type="protein sequence ID" value="TWW01326.1"/>
    <property type="molecule type" value="Genomic_DNA"/>
</dbReference>
<dbReference type="Proteomes" id="UP000318815">
    <property type="component" value="Unassembled WGS sequence"/>
</dbReference>
<dbReference type="OrthoDB" id="713199at2"/>
<evidence type="ECO:0000256" key="1">
    <source>
        <dbReference type="SAM" id="Phobius"/>
    </source>
</evidence>
<reference evidence="3 4" key="1">
    <citation type="submission" date="2019-08" db="EMBL/GenBank/DDBJ databases">
        <title>Whole genome sequencing of chitin degrading bacteria Chitinophaga pinensis YS16.</title>
        <authorList>
            <person name="Singh R.P."/>
            <person name="Manchanda G."/>
            <person name="Maurya I.K."/>
            <person name="Joshi N.K."/>
            <person name="Srivastava A.K."/>
        </authorList>
    </citation>
    <scope>NUCLEOTIDE SEQUENCE [LARGE SCALE GENOMIC DNA]</scope>
    <source>
        <strain evidence="3 4">YS-16</strain>
    </source>
</reference>
<organism evidence="3 4">
    <name type="scientific">Chitinophaga pinensis</name>
    <dbReference type="NCBI Taxonomy" id="79329"/>
    <lineage>
        <taxon>Bacteria</taxon>
        <taxon>Pseudomonadati</taxon>
        <taxon>Bacteroidota</taxon>
        <taxon>Chitinophagia</taxon>
        <taxon>Chitinophagales</taxon>
        <taxon>Chitinophagaceae</taxon>
        <taxon>Chitinophaga</taxon>
    </lineage>
</organism>
<keyword evidence="1" id="KW-0472">Membrane</keyword>
<keyword evidence="1" id="KW-1133">Transmembrane helix</keyword>
<keyword evidence="1" id="KW-0812">Transmembrane</keyword>
<evidence type="ECO:0000313" key="4">
    <source>
        <dbReference type="Proteomes" id="UP000318815"/>
    </source>
</evidence>
<gene>
    <name evidence="3" type="ORF">FEF09_07675</name>
</gene>
<evidence type="ECO:0000259" key="2">
    <source>
        <dbReference type="Pfam" id="PF13785"/>
    </source>
</evidence>
<dbReference type="InterPro" id="IPR025235">
    <property type="entry name" value="DUF4178"/>
</dbReference>
<accession>A0A5C6M105</accession>